<dbReference type="Pfam" id="PF02578">
    <property type="entry name" value="Cu-oxidase_4"/>
    <property type="match status" value="1"/>
</dbReference>
<comment type="catalytic activity">
    <reaction evidence="1">
        <text>inosine + phosphate = alpha-D-ribose 1-phosphate + hypoxanthine</text>
        <dbReference type="Rhea" id="RHEA:27646"/>
        <dbReference type="ChEBI" id="CHEBI:17368"/>
        <dbReference type="ChEBI" id="CHEBI:17596"/>
        <dbReference type="ChEBI" id="CHEBI:43474"/>
        <dbReference type="ChEBI" id="CHEBI:57720"/>
        <dbReference type="EC" id="2.4.2.1"/>
    </reaction>
    <physiologicalReaction direction="left-to-right" evidence="1">
        <dbReference type="Rhea" id="RHEA:27647"/>
    </physiologicalReaction>
</comment>
<comment type="catalytic activity">
    <reaction evidence="7">
        <text>adenosine + H2O + H(+) = inosine + NH4(+)</text>
        <dbReference type="Rhea" id="RHEA:24408"/>
        <dbReference type="ChEBI" id="CHEBI:15377"/>
        <dbReference type="ChEBI" id="CHEBI:15378"/>
        <dbReference type="ChEBI" id="CHEBI:16335"/>
        <dbReference type="ChEBI" id="CHEBI:17596"/>
        <dbReference type="ChEBI" id="CHEBI:28938"/>
        <dbReference type="EC" id="3.5.4.4"/>
    </reaction>
    <physiologicalReaction direction="left-to-right" evidence="7">
        <dbReference type="Rhea" id="RHEA:24409"/>
    </physiologicalReaction>
</comment>
<dbReference type="InterPro" id="IPR038371">
    <property type="entry name" value="Cu_polyphenol_OxRdtase_sf"/>
</dbReference>
<keyword evidence="6" id="KW-0862">Zinc</keyword>
<reference evidence="11" key="1">
    <citation type="submission" date="2023-06" db="EMBL/GenBank/DDBJ databases">
        <title>Uncultivated large filamentous bacteria from sulfidic sediments reveal new species and different genomic features in energy metabolism and defense.</title>
        <authorList>
            <person name="Fonseca A."/>
        </authorList>
    </citation>
    <scope>NUCLEOTIDE SEQUENCE</scope>
    <source>
        <strain evidence="11">HSG4</strain>
    </source>
</reference>
<dbReference type="PANTHER" id="PTHR30616">
    <property type="entry name" value="UNCHARACTERIZED PROTEIN YFIH"/>
    <property type="match status" value="1"/>
</dbReference>
<organism evidence="11 12">
    <name type="scientific">Candidatus Marithioploca araucensis</name>
    <dbReference type="NCBI Taxonomy" id="70273"/>
    <lineage>
        <taxon>Bacteria</taxon>
        <taxon>Pseudomonadati</taxon>
        <taxon>Pseudomonadota</taxon>
        <taxon>Gammaproteobacteria</taxon>
        <taxon>Thiotrichales</taxon>
        <taxon>Thiotrichaceae</taxon>
        <taxon>Candidatus Marithioploca</taxon>
    </lineage>
</organism>
<evidence type="ECO:0000256" key="1">
    <source>
        <dbReference type="ARBA" id="ARBA00000553"/>
    </source>
</evidence>
<evidence type="ECO:0000313" key="12">
    <source>
        <dbReference type="Proteomes" id="UP001171945"/>
    </source>
</evidence>
<evidence type="ECO:0000256" key="6">
    <source>
        <dbReference type="ARBA" id="ARBA00022833"/>
    </source>
</evidence>
<sequence>TTRSGGYSHPPYDGFNLADHVGDEAKAVAANRAALFQALKLPNKPIWLKQIHGNQVVTANIDNSHCAADAAFTTMPGHVCVILTADCLPVLFCDRAGRSVAAAHAGWRGLADGVLETTLQRLNVPAEEILVWLGPAIGSQAFEVGDEVRNCFMDFLPQAEAAFKPSRENHWLADLYLLARQRLTHQGVTAIYGGDFCTYTDAEQFYSYRRDKVTGRMASLIWLEG</sequence>
<keyword evidence="4" id="KW-0479">Metal-binding</keyword>
<evidence type="ECO:0000313" key="11">
    <source>
        <dbReference type="EMBL" id="MDM8563212.1"/>
    </source>
</evidence>
<comment type="catalytic activity">
    <reaction evidence="8">
        <text>adenosine + phosphate = alpha-D-ribose 1-phosphate + adenine</text>
        <dbReference type="Rhea" id="RHEA:27642"/>
        <dbReference type="ChEBI" id="CHEBI:16335"/>
        <dbReference type="ChEBI" id="CHEBI:16708"/>
        <dbReference type="ChEBI" id="CHEBI:43474"/>
        <dbReference type="ChEBI" id="CHEBI:57720"/>
        <dbReference type="EC" id="2.4.2.1"/>
    </reaction>
    <physiologicalReaction direction="left-to-right" evidence="8">
        <dbReference type="Rhea" id="RHEA:27643"/>
    </physiologicalReaction>
</comment>
<dbReference type="NCBIfam" id="TIGR00726">
    <property type="entry name" value="peptidoglycan editing factor PgeF"/>
    <property type="match status" value="1"/>
</dbReference>
<proteinExistence type="inferred from homology"/>
<dbReference type="InterPro" id="IPR011324">
    <property type="entry name" value="Cytotoxic_necrot_fac-like_cat"/>
</dbReference>
<evidence type="ECO:0000256" key="3">
    <source>
        <dbReference type="ARBA" id="ARBA00022679"/>
    </source>
</evidence>
<dbReference type="PANTHER" id="PTHR30616:SF2">
    <property type="entry name" value="PURINE NUCLEOSIDE PHOSPHORYLASE LACC1"/>
    <property type="match status" value="1"/>
</dbReference>
<comment type="similarity">
    <text evidence="2 10">Belongs to the purine nucleoside phosphorylase YfiH/LACC1 family.</text>
</comment>
<evidence type="ECO:0000256" key="5">
    <source>
        <dbReference type="ARBA" id="ARBA00022801"/>
    </source>
</evidence>
<evidence type="ECO:0000256" key="10">
    <source>
        <dbReference type="RuleBase" id="RU361274"/>
    </source>
</evidence>
<dbReference type="Gene3D" id="3.60.140.10">
    <property type="entry name" value="CNF1/YfiH-like putative cysteine hydrolases"/>
    <property type="match status" value="1"/>
</dbReference>
<dbReference type="SUPFAM" id="SSF64438">
    <property type="entry name" value="CNF1/YfiH-like putative cysteine hydrolases"/>
    <property type="match status" value="1"/>
</dbReference>
<evidence type="ECO:0000256" key="2">
    <source>
        <dbReference type="ARBA" id="ARBA00007353"/>
    </source>
</evidence>
<gene>
    <name evidence="11" type="primary">pgeF</name>
    <name evidence="11" type="ORF">QUF54_07650</name>
</gene>
<evidence type="ECO:0000256" key="7">
    <source>
        <dbReference type="ARBA" id="ARBA00047989"/>
    </source>
</evidence>
<comment type="caution">
    <text evidence="11">The sequence shown here is derived from an EMBL/GenBank/DDBJ whole genome shotgun (WGS) entry which is preliminary data.</text>
</comment>
<dbReference type="EMBL" id="JAUCGM010000510">
    <property type="protein sequence ID" value="MDM8563212.1"/>
    <property type="molecule type" value="Genomic_DNA"/>
</dbReference>
<feature type="non-terminal residue" evidence="11">
    <location>
        <position position="1"/>
    </location>
</feature>
<comment type="catalytic activity">
    <reaction evidence="9">
        <text>S-methyl-5'-thioadenosine + phosphate = 5-(methylsulfanyl)-alpha-D-ribose 1-phosphate + adenine</text>
        <dbReference type="Rhea" id="RHEA:11852"/>
        <dbReference type="ChEBI" id="CHEBI:16708"/>
        <dbReference type="ChEBI" id="CHEBI:17509"/>
        <dbReference type="ChEBI" id="CHEBI:43474"/>
        <dbReference type="ChEBI" id="CHEBI:58533"/>
        <dbReference type="EC" id="2.4.2.28"/>
    </reaction>
    <physiologicalReaction direction="left-to-right" evidence="9">
        <dbReference type="Rhea" id="RHEA:11853"/>
    </physiologicalReaction>
</comment>
<evidence type="ECO:0000256" key="9">
    <source>
        <dbReference type="ARBA" id="ARBA00049893"/>
    </source>
</evidence>
<dbReference type="InterPro" id="IPR003730">
    <property type="entry name" value="Cu_polyphenol_OxRdtase"/>
</dbReference>
<protein>
    <recommendedName>
        <fullName evidence="10">Purine nucleoside phosphorylase</fullName>
    </recommendedName>
</protein>
<keyword evidence="5" id="KW-0378">Hydrolase</keyword>
<keyword evidence="12" id="KW-1185">Reference proteome</keyword>
<evidence type="ECO:0000256" key="4">
    <source>
        <dbReference type="ARBA" id="ARBA00022723"/>
    </source>
</evidence>
<keyword evidence="3" id="KW-0808">Transferase</keyword>
<accession>A0ABT7VUE6</accession>
<dbReference type="CDD" id="cd16833">
    <property type="entry name" value="YfiH"/>
    <property type="match status" value="1"/>
</dbReference>
<name>A0ABT7VUE6_9GAMM</name>
<dbReference type="Proteomes" id="UP001171945">
    <property type="component" value="Unassembled WGS sequence"/>
</dbReference>
<evidence type="ECO:0000256" key="8">
    <source>
        <dbReference type="ARBA" id="ARBA00048968"/>
    </source>
</evidence>